<sequence>MILDGNENTVAVIQTIFVEIVRFNEVGEEHAYLEGEGDRTLRYWRKVHEEFFTKELEMVDQSFHEKMPVYVSGLRLFIKKKVKKLIIWSVPPYIFISFNKSN</sequence>
<dbReference type="Pfam" id="PF04266">
    <property type="entry name" value="ASCH"/>
    <property type="match status" value="1"/>
</dbReference>
<evidence type="ECO:0000313" key="3">
    <source>
        <dbReference type="Proteomes" id="UP000743899"/>
    </source>
</evidence>
<dbReference type="InterPro" id="IPR007374">
    <property type="entry name" value="ASCH_domain"/>
</dbReference>
<name>A0ABX0A9S2_9BACI</name>
<dbReference type="EMBL" id="JAACYS010000049">
    <property type="protein sequence ID" value="NCU18190.1"/>
    <property type="molecule type" value="Genomic_DNA"/>
</dbReference>
<dbReference type="SMART" id="SM01022">
    <property type="entry name" value="ASCH"/>
    <property type="match status" value="1"/>
</dbReference>
<evidence type="ECO:0000313" key="2">
    <source>
        <dbReference type="EMBL" id="NCU18190.1"/>
    </source>
</evidence>
<keyword evidence="3" id="KW-1185">Reference proteome</keyword>
<dbReference type="Gene3D" id="3.10.400.10">
    <property type="entry name" value="Sulfate adenylyltransferase"/>
    <property type="match status" value="1"/>
</dbReference>
<dbReference type="RefSeq" id="WP_161921019.1">
    <property type="nucleotide sequence ID" value="NZ_JAACYS010000049.1"/>
</dbReference>
<accession>A0ABX0A9S2</accession>
<dbReference type="SUPFAM" id="SSF88697">
    <property type="entry name" value="PUA domain-like"/>
    <property type="match status" value="1"/>
</dbReference>
<dbReference type="Proteomes" id="UP000743899">
    <property type="component" value="Unassembled WGS sequence"/>
</dbReference>
<protein>
    <submittedName>
        <fullName evidence="2">ASCH domain-containing protein</fullName>
    </submittedName>
</protein>
<feature type="domain" description="ASCH" evidence="1">
    <location>
        <begin position="1"/>
        <end position="77"/>
    </location>
</feature>
<dbReference type="InterPro" id="IPR015947">
    <property type="entry name" value="PUA-like_sf"/>
</dbReference>
<proteinExistence type="predicted"/>
<gene>
    <name evidence="2" type="ORF">GW534_10730</name>
</gene>
<organism evidence="2 3">
    <name type="scientific">Pallidibacillus pasinlerensis</name>
    <dbReference type="NCBI Taxonomy" id="2703818"/>
    <lineage>
        <taxon>Bacteria</taxon>
        <taxon>Bacillati</taxon>
        <taxon>Bacillota</taxon>
        <taxon>Bacilli</taxon>
        <taxon>Bacillales</taxon>
        <taxon>Bacillaceae</taxon>
        <taxon>Pallidibacillus</taxon>
    </lineage>
</organism>
<dbReference type="PANTHER" id="PTHR39203">
    <property type="entry name" value="CYTOPLASMIC PROTEIN-RELATED"/>
    <property type="match status" value="1"/>
</dbReference>
<comment type="caution">
    <text evidence="2">The sequence shown here is derived from an EMBL/GenBank/DDBJ whole genome shotgun (WGS) entry which is preliminary data.</text>
</comment>
<dbReference type="InterPro" id="IPR009326">
    <property type="entry name" value="DUF984"/>
</dbReference>
<evidence type="ECO:0000259" key="1">
    <source>
        <dbReference type="SMART" id="SM01022"/>
    </source>
</evidence>
<dbReference type="PANTHER" id="PTHR39203:SF1">
    <property type="entry name" value="CYTOPLASMIC PROTEIN"/>
    <property type="match status" value="1"/>
</dbReference>
<reference evidence="2 3" key="1">
    <citation type="submission" date="2020-01" db="EMBL/GenBank/DDBJ databases">
        <title>A novel Bacillus sp. from Pasinler.</title>
        <authorList>
            <person name="Adiguzel A."/>
            <person name="Ay H."/>
            <person name="Baltaci M.O."/>
        </authorList>
    </citation>
    <scope>NUCLEOTIDE SEQUENCE [LARGE SCALE GENOMIC DNA]</scope>
    <source>
        <strain evidence="2 3">P1</strain>
    </source>
</reference>